<accession>A0A5M3TA00</accession>
<protein>
    <recommendedName>
        <fullName evidence="3">DUF721 domain-containing protein</fullName>
    </recommendedName>
</protein>
<gene>
    <name evidence="1" type="ORF">NIES46_33080</name>
</gene>
<dbReference type="Pfam" id="PF05258">
    <property type="entry name" value="DciA"/>
    <property type="match status" value="1"/>
</dbReference>
<dbReference type="GeneID" id="301684098"/>
<dbReference type="Proteomes" id="UP000326169">
    <property type="component" value="Unassembled WGS sequence"/>
</dbReference>
<dbReference type="PANTHER" id="PTHR36456">
    <property type="entry name" value="UPF0232 PROTEIN SCO3875"/>
    <property type="match status" value="1"/>
</dbReference>
<evidence type="ECO:0008006" key="3">
    <source>
        <dbReference type="Google" id="ProtNLM"/>
    </source>
</evidence>
<comment type="caution">
    <text evidence="1">The sequence shown here is derived from an EMBL/GenBank/DDBJ whole genome shotgun (WGS) entry which is preliminary data.</text>
</comment>
<organism evidence="1 2">
    <name type="scientific">Limnospira platensis NIES-46</name>
    <dbReference type="NCBI Taxonomy" id="1236695"/>
    <lineage>
        <taxon>Bacteria</taxon>
        <taxon>Bacillati</taxon>
        <taxon>Cyanobacteriota</taxon>
        <taxon>Cyanophyceae</taxon>
        <taxon>Oscillatoriophycideae</taxon>
        <taxon>Oscillatoriales</taxon>
        <taxon>Sirenicapillariaceae</taxon>
        <taxon>Limnospira</taxon>
    </lineage>
</organism>
<keyword evidence="2" id="KW-1185">Reference proteome</keyword>
<sequence length="199" mass="22515">MNFESIDQIISTFADRILTPEQQQFQLVVSHWPDVVGKSAQAHTRPITIYRNILQVATSSAAWTQELTFQRKQIVRHLNQWLCDPLHDIKFSTAQWSHGSSLLAAGALTETTDINQHPSTIPVKGEFGTIDQVISEDVAAPKTPIAAWEIWASKIQRRSQHWPLCPQCHSPTPPGELERWSVCHICFAELLTPDKCQDK</sequence>
<dbReference type="RefSeq" id="WP_014277268.1">
    <property type="nucleotide sequence ID" value="NZ_BIMW01000125.1"/>
</dbReference>
<dbReference type="EMBL" id="BIMW01000125">
    <property type="protein sequence ID" value="GCE95245.1"/>
    <property type="molecule type" value="Genomic_DNA"/>
</dbReference>
<name>A0A5M3TA00_LIMPL</name>
<dbReference type="PANTHER" id="PTHR36456:SF1">
    <property type="entry name" value="UPF0232 PROTEIN SCO3875"/>
    <property type="match status" value="1"/>
</dbReference>
<evidence type="ECO:0000313" key="1">
    <source>
        <dbReference type="EMBL" id="GCE95245.1"/>
    </source>
</evidence>
<proteinExistence type="predicted"/>
<evidence type="ECO:0000313" key="2">
    <source>
        <dbReference type="Proteomes" id="UP000326169"/>
    </source>
</evidence>
<reference evidence="1 2" key="1">
    <citation type="journal article" date="2019" name="J Genomics">
        <title>The Draft Genome of a Hydrogen-producing Cyanobacterium, Arthrospira platensis NIES-46.</title>
        <authorList>
            <person name="Suzuki S."/>
            <person name="Yamaguchi H."/>
            <person name="Kawachi M."/>
        </authorList>
    </citation>
    <scope>NUCLEOTIDE SEQUENCE [LARGE SCALE GENOMIC DNA]</scope>
    <source>
        <strain evidence="1 2">NIES-46</strain>
    </source>
</reference>
<dbReference type="InterPro" id="IPR007922">
    <property type="entry name" value="DciA-like"/>
</dbReference>